<feature type="region of interest" description="Disordered" evidence="1">
    <location>
        <begin position="87"/>
        <end position="116"/>
    </location>
</feature>
<evidence type="ECO:0000256" key="1">
    <source>
        <dbReference type="SAM" id="MobiDB-lite"/>
    </source>
</evidence>
<evidence type="ECO:0000256" key="2">
    <source>
        <dbReference type="SAM" id="SignalP"/>
    </source>
</evidence>
<sequence>MKKILLALSLILTAALPAAGPAQAQTAVTDPTVAPAYVPEDPLYPWTTYTYRKVMSRIEGPWYARYNRCNWEITRVYHRIDGTTTSDYGGMTGTQGASVAIGTPPPCPHPAGDGDY</sequence>
<feature type="chain" id="PRO_5047374690" description="Secreted protein" evidence="2">
    <location>
        <begin position="25"/>
        <end position="116"/>
    </location>
</feature>
<comment type="caution">
    <text evidence="3">The sequence shown here is derived from an EMBL/GenBank/DDBJ whole genome shotgun (WGS) entry which is preliminary data.</text>
</comment>
<evidence type="ECO:0000313" key="3">
    <source>
        <dbReference type="EMBL" id="MDP9765247.1"/>
    </source>
</evidence>
<dbReference type="EMBL" id="JAURUR010000009">
    <property type="protein sequence ID" value="MDP9765247.1"/>
    <property type="molecule type" value="Genomic_DNA"/>
</dbReference>
<accession>A0ABT9MF67</accession>
<feature type="signal peptide" evidence="2">
    <location>
        <begin position="1"/>
        <end position="24"/>
    </location>
</feature>
<evidence type="ECO:0008006" key="5">
    <source>
        <dbReference type="Google" id="ProtNLM"/>
    </source>
</evidence>
<protein>
    <recommendedName>
        <fullName evidence="5">Secreted protein</fullName>
    </recommendedName>
</protein>
<evidence type="ECO:0000313" key="4">
    <source>
        <dbReference type="Proteomes" id="UP001232163"/>
    </source>
</evidence>
<name>A0ABT9MF67_9DEIO</name>
<reference evidence="3 4" key="1">
    <citation type="submission" date="2023-07" db="EMBL/GenBank/DDBJ databases">
        <title>Genomic Encyclopedia of Type Strains, Phase IV (KMG-IV): sequencing the most valuable type-strain genomes for metagenomic binning, comparative biology and taxonomic classification.</title>
        <authorList>
            <person name="Goeker M."/>
        </authorList>
    </citation>
    <scope>NUCLEOTIDE SEQUENCE [LARGE SCALE GENOMIC DNA]</scope>
    <source>
        <strain evidence="3 4">NIO-1023</strain>
    </source>
</reference>
<gene>
    <name evidence="3" type="ORF">QO006_002695</name>
</gene>
<dbReference type="RefSeq" id="WP_307466983.1">
    <property type="nucleotide sequence ID" value="NZ_JAURUR010000009.1"/>
</dbReference>
<dbReference type="Proteomes" id="UP001232163">
    <property type="component" value="Unassembled WGS sequence"/>
</dbReference>
<keyword evidence="2" id="KW-0732">Signal</keyword>
<proteinExistence type="predicted"/>
<organism evidence="3 4">
    <name type="scientific">Deinococcus enclensis</name>
    <dbReference type="NCBI Taxonomy" id="1049582"/>
    <lineage>
        <taxon>Bacteria</taxon>
        <taxon>Thermotogati</taxon>
        <taxon>Deinococcota</taxon>
        <taxon>Deinococci</taxon>
        <taxon>Deinococcales</taxon>
        <taxon>Deinococcaceae</taxon>
        <taxon>Deinococcus</taxon>
    </lineage>
</organism>
<keyword evidence="4" id="KW-1185">Reference proteome</keyword>